<feature type="transmembrane region" description="Helical" evidence="1">
    <location>
        <begin position="6"/>
        <end position="24"/>
    </location>
</feature>
<keyword evidence="1" id="KW-0812">Transmembrane</keyword>
<evidence type="ECO:0000313" key="3">
    <source>
        <dbReference type="EMBL" id="RAM02279.1"/>
    </source>
</evidence>
<evidence type="ECO:0000313" key="5">
    <source>
        <dbReference type="Proteomes" id="UP000293902"/>
    </source>
</evidence>
<gene>
    <name evidence="3" type="ORF">DO021_09200</name>
    <name evidence="2" type="ORF">EYB58_16590</name>
</gene>
<feature type="transmembrane region" description="Helical" evidence="1">
    <location>
        <begin position="45"/>
        <end position="64"/>
    </location>
</feature>
<dbReference type="EMBL" id="CP036313">
    <property type="protein sequence ID" value="QBH14395.1"/>
    <property type="molecule type" value="Genomic_DNA"/>
</dbReference>
<keyword evidence="5" id="KW-1185">Reference proteome</keyword>
<name>A0A328FDA1_9BACT</name>
<dbReference type="Proteomes" id="UP000248798">
    <property type="component" value="Unassembled WGS sequence"/>
</dbReference>
<reference evidence="3 4" key="1">
    <citation type="submission" date="2018-06" db="EMBL/GenBank/DDBJ databases">
        <title>Complete Genome Sequence of Desulfobacter hydrogenophilus (DSM3380).</title>
        <authorList>
            <person name="Marietou A."/>
            <person name="Schreiber L."/>
            <person name="Marshall I."/>
            <person name="Jorgensen B."/>
        </authorList>
    </citation>
    <scope>NUCLEOTIDE SEQUENCE [LARGE SCALE GENOMIC DNA]</scope>
    <source>
        <strain evidence="3 4">DSM 3380</strain>
    </source>
</reference>
<keyword evidence="1" id="KW-1133">Transmembrane helix</keyword>
<dbReference type="OrthoDB" id="5422106at2"/>
<feature type="transmembrane region" description="Helical" evidence="1">
    <location>
        <begin position="70"/>
        <end position="92"/>
    </location>
</feature>
<dbReference type="AlphaFoldDB" id="A0A328FDA1"/>
<reference evidence="2 5" key="2">
    <citation type="submission" date="2019-02" db="EMBL/GenBank/DDBJ databases">
        <title>Complete genome sequence of Desulfobacter hydrogenophilus AcRS1.</title>
        <authorList>
            <person name="Marietou A."/>
            <person name="Lund M.B."/>
            <person name="Marshall I.P.G."/>
            <person name="Schreiber L."/>
            <person name="Jorgensen B."/>
        </authorList>
    </citation>
    <scope>NUCLEOTIDE SEQUENCE [LARGE SCALE GENOMIC DNA]</scope>
    <source>
        <strain evidence="2 5">AcRS1</strain>
    </source>
</reference>
<dbReference type="EMBL" id="QLNI01000016">
    <property type="protein sequence ID" value="RAM02279.1"/>
    <property type="molecule type" value="Genomic_DNA"/>
</dbReference>
<accession>A0A328FDA1</accession>
<dbReference type="Proteomes" id="UP000293902">
    <property type="component" value="Chromosome"/>
</dbReference>
<protein>
    <submittedName>
        <fullName evidence="3">Uncharacterized protein</fullName>
    </submittedName>
</protein>
<evidence type="ECO:0000256" key="1">
    <source>
        <dbReference type="SAM" id="Phobius"/>
    </source>
</evidence>
<proteinExistence type="predicted"/>
<sequence>MTGISEILILILLILCILIVPRMMNSKPQGKRKKTRPNTRVFTMTIRFAIVLSVADVIISALWTKPWQGQILMFIVFGILPVALGWSLVWILSARKK</sequence>
<evidence type="ECO:0000313" key="4">
    <source>
        <dbReference type="Proteomes" id="UP000248798"/>
    </source>
</evidence>
<keyword evidence="1" id="KW-0472">Membrane</keyword>
<evidence type="ECO:0000313" key="2">
    <source>
        <dbReference type="EMBL" id="QBH14395.1"/>
    </source>
</evidence>
<organism evidence="3 4">
    <name type="scientific">Desulfobacter hydrogenophilus</name>
    <dbReference type="NCBI Taxonomy" id="2291"/>
    <lineage>
        <taxon>Bacteria</taxon>
        <taxon>Pseudomonadati</taxon>
        <taxon>Thermodesulfobacteriota</taxon>
        <taxon>Desulfobacteria</taxon>
        <taxon>Desulfobacterales</taxon>
        <taxon>Desulfobacteraceae</taxon>
        <taxon>Desulfobacter</taxon>
    </lineage>
</organism>